<comment type="caution">
    <text evidence="3">The sequence shown here is derived from an EMBL/GenBank/DDBJ whole genome shotgun (WGS) entry which is preliminary data.</text>
</comment>
<dbReference type="Pfam" id="PF26157">
    <property type="entry name" value="SGL_GH162"/>
    <property type="match status" value="1"/>
</dbReference>
<gene>
    <name evidence="3" type="ORF">BCR39DRAFT_279980</name>
</gene>
<dbReference type="OrthoDB" id="9981847at2759"/>
<dbReference type="Proteomes" id="UP000193986">
    <property type="component" value="Unassembled WGS sequence"/>
</dbReference>
<dbReference type="AlphaFoldDB" id="A0A1Y2AU28"/>
<evidence type="ECO:0000259" key="2">
    <source>
        <dbReference type="Pfam" id="PF26157"/>
    </source>
</evidence>
<keyword evidence="1" id="KW-0732">Signal</keyword>
<reference evidence="3 4" key="1">
    <citation type="submission" date="2016-07" db="EMBL/GenBank/DDBJ databases">
        <title>Pervasive Adenine N6-methylation of Active Genes in Fungi.</title>
        <authorList>
            <consortium name="DOE Joint Genome Institute"/>
            <person name="Mondo S.J."/>
            <person name="Dannebaum R.O."/>
            <person name="Kuo R.C."/>
            <person name="Labutti K."/>
            <person name="Haridas S."/>
            <person name="Kuo A."/>
            <person name="Salamov A."/>
            <person name="Ahrendt S.R."/>
            <person name="Lipzen A."/>
            <person name="Sullivan W."/>
            <person name="Andreopoulos W.B."/>
            <person name="Clum A."/>
            <person name="Lindquist E."/>
            <person name="Daum C."/>
            <person name="Ramamoorthy G.K."/>
            <person name="Gryganskyi A."/>
            <person name="Culley D."/>
            <person name="Magnuson J.K."/>
            <person name="James T.Y."/>
            <person name="O'Malley M.A."/>
            <person name="Stajich J.E."/>
            <person name="Spatafora J.W."/>
            <person name="Visel A."/>
            <person name="Grigoriev I.V."/>
        </authorList>
    </citation>
    <scope>NUCLEOTIDE SEQUENCE [LARGE SCALE GENOMIC DNA]</scope>
    <source>
        <strain evidence="3 4">68-887.2</strain>
    </source>
</reference>
<dbReference type="CDD" id="cd24165">
    <property type="entry name" value="TfSGL-like"/>
    <property type="match status" value="1"/>
</dbReference>
<name>A0A1Y2AU28_9TREE</name>
<keyword evidence="4" id="KW-1185">Reference proteome</keyword>
<dbReference type="InterPro" id="IPR058773">
    <property type="entry name" value="SGL_GH162"/>
</dbReference>
<proteinExistence type="predicted"/>
<feature type="chain" id="PRO_5011001012" evidence="1">
    <location>
        <begin position="18"/>
        <end position="543"/>
    </location>
</feature>
<protein>
    <submittedName>
        <fullName evidence="3">Putative GPI anchored protein</fullName>
    </submittedName>
</protein>
<organism evidence="3 4">
    <name type="scientific">Naematelia encephala</name>
    <dbReference type="NCBI Taxonomy" id="71784"/>
    <lineage>
        <taxon>Eukaryota</taxon>
        <taxon>Fungi</taxon>
        <taxon>Dikarya</taxon>
        <taxon>Basidiomycota</taxon>
        <taxon>Agaricomycotina</taxon>
        <taxon>Tremellomycetes</taxon>
        <taxon>Tremellales</taxon>
        <taxon>Naemateliaceae</taxon>
        <taxon>Naematelia</taxon>
    </lineage>
</organism>
<sequence>MFAALALTLYAVLATSAEPLVGRQDTQCRYAPSFSLSDIQTNASSFIQAYLAQESRFHTPNVSYNEVNGMTYDGTLLNPTTGERNVTGGHPFSAASKESLQIMMYALTLSGDPDAAIWVCSDDPGSAQEKVVGLLSKKLKTYRKFNETFPGFGGYLPWFLANDTDIQPTSDWVNRVPALDNGELIWAVYAVVQVLRASNQSDWQELASGWQEWLNYISITGPKIFYYGDGNICTVVNLNQSLNVDDPAQTYSCPQTAQPYLNDPYEGELFTWFFYLYASNLSSIDRDALWSTKRPQLVAVNYTGSVVDTSPSSAALVNYTGDPVVHPYDTITVQKGFWFSSHEQWKLLEMPYLDDQYVYRIFHNAERVRTCDAVLIGNPGMFASVNNVSNPATGDVFGYISAAGIPSISNQTSQELNIITPYSTFPTLLFNQTVGVAWLHNMLLGKGMQNPYGSTESTSRDGSDISAFVSWDSKVTTVVGLLGGVSRLVRDKMKTDGVYDSFRQRLGEEYGRGFPDGLLGENVDLCWPADQIPNGGAMDFTNC</sequence>
<accession>A0A1Y2AU28</accession>
<feature type="domain" description="Endo-beta-1,2-glucanase SGL" evidence="2">
    <location>
        <begin position="70"/>
        <end position="543"/>
    </location>
</feature>
<feature type="signal peptide" evidence="1">
    <location>
        <begin position="1"/>
        <end position="17"/>
    </location>
</feature>
<evidence type="ECO:0000313" key="4">
    <source>
        <dbReference type="Proteomes" id="UP000193986"/>
    </source>
</evidence>
<dbReference type="EMBL" id="MCFC01000054">
    <property type="protein sequence ID" value="ORY25727.1"/>
    <property type="molecule type" value="Genomic_DNA"/>
</dbReference>
<dbReference type="InParanoid" id="A0A1Y2AU28"/>
<evidence type="ECO:0000313" key="3">
    <source>
        <dbReference type="EMBL" id="ORY25727.1"/>
    </source>
</evidence>
<evidence type="ECO:0000256" key="1">
    <source>
        <dbReference type="SAM" id="SignalP"/>
    </source>
</evidence>